<dbReference type="InterPro" id="IPR004518">
    <property type="entry name" value="MazG-like_dom"/>
</dbReference>
<dbReference type="EMBL" id="DQZW01000293">
    <property type="protein sequence ID" value="HDL90492.1"/>
    <property type="molecule type" value="Genomic_DNA"/>
</dbReference>
<name>A0A7C0WV73_9BACT</name>
<dbReference type="SUPFAM" id="SSF101386">
    <property type="entry name" value="all-alpha NTP pyrophosphatases"/>
    <property type="match status" value="1"/>
</dbReference>
<organism evidence="2">
    <name type="scientific">Thermodesulforhabdus norvegica</name>
    <dbReference type="NCBI Taxonomy" id="39841"/>
    <lineage>
        <taxon>Bacteria</taxon>
        <taxon>Pseudomonadati</taxon>
        <taxon>Thermodesulfobacteriota</taxon>
        <taxon>Syntrophobacteria</taxon>
        <taxon>Syntrophobacterales</taxon>
        <taxon>Thermodesulforhabdaceae</taxon>
        <taxon>Thermodesulforhabdus</taxon>
    </lineage>
</organism>
<feature type="domain" description="NTP pyrophosphohydrolase MazG-like" evidence="1">
    <location>
        <begin position="30"/>
        <end position="103"/>
    </location>
</feature>
<dbReference type="GO" id="GO:0046061">
    <property type="term" value="P:dATP catabolic process"/>
    <property type="evidence" value="ECO:0007669"/>
    <property type="project" value="TreeGrafter"/>
</dbReference>
<accession>A0A7C0WV73</accession>
<dbReference type="CDD" id="cd11528">
    <property type="entry name" value="NTP-PPase_MazG_Nterm"/>
    <property type="match status" value="1"/>
</dbReference>
<protein>
    <submittedName>
        <fullName evidence="2">Nucleoside triphosphate pyrophosphohydrolase</fullName>
    </submittedName>
</protein>
<dbReference type="Proteomes" id="UP000886355">
    <property type="component" value="Unassembled WGS sequence"/>
</dbReference>
<dbReference type="Pfam" id="PF03819">
    <property type="entry name" value="MazG"/>
    <property type="match status" value="1"/>
</dbReference>
<sequence>MDNGWFCLHQMWNIIARLRGENGCPWDRQQTPDSVKNYIIEEAHEAVAAIRRGDKKEIVEELGDLIFMTLFMVFLFDEAGEFTLNDVCHFACEKMIRRHPHVFGTVHGNSADEVKENWTKIKEKEGKGQDPSAVPATLPALMRAYRMLGRGFDVGIDYLKNPDVLVSEISRTVFKIREFPEDRMELLGRALLLLVLLGKIYGLQA</sequence>
<dbReference type="GO" id="GO:0046081">
    <property type="term" value="P:dUTP catabolic process"/>
    <property type="evidence" value="ECO:0007669"/>
    <property type="project" value="TreeGrafter"/>
</dbReference>
<dbReference type="AlphaFoldDB" id="A0A7C0WV73"/>
<dbReference type="GO" id="GO:0046076">
    <property type="term" value="P:dTTP catabolic process"/>
    <property type="evidence" value="ECO:0007669"/>
    <property type="project" value="TreeGrafter"/>
</dbReference>
<reference evidence="2" key="1">
    <citation type="journal article" date="2020" name="mSystems">
        <title>Genome- and Community-Level Interaction Insights into Carbon Utilization and Element Cycling Functions of Hydrothermarchaeota in Hydrothermal Sediment.</title>
        <authorList>
            <person name="Zhou Z."/>
            <person name="Liu Y."/>
            <person name="Xu W."/>
            <person name="Pan J."/>
            <person name="Luo Z.H."/>
            <person name="Li M."/>
        </authorList>
    </citation>
    <scope>NUCLEOTIDE SEQUENCE [LARGE SCALE GENOMIC DNA]</scope>
    <source>
        <strain evidence="2">HyVt-19</strain>
    </source>
</reference>
<dbReference type="PANTHER" id="PTHR30522:SF0">
    <property type="entry name" value="NUCLEOSIDE TRIPHOSPHATE PYROPHOSPHOHYDROLASE"/>
    <property type="match status" value="1"/>
</dbReference>
<dbReference type="InterPro" id="IPR011551">
    <property type="entry name" value="NTP_PyrPHydrolase_MazG"/>
</dbReference>
<dbReference type="GO" id="GO:0006203">
    <property type="term" value="P:dGTP catabolic process"/>
    <property type="evidence" value="ECO:0007669"/>
    <property type="project" value="TreeGrafter"/>
</dbReference>
<evidence type="ECO:0000259" key="1">
    <source>
        <dbReference type="Pfam" id="PF03819"/>
    </source>
</evidence>
<dbReference type="GO" id="GO:0046052">
    <property type="term" value="P:UTP catabolic process"/>
    <property type="evidence" value="ECO:0007669"/>
    <property type="project" value="TreeGrafter"/>
</dbReference>
<dbReference type="Gene3D" id="1.10.287.1080">
    <property type="entry name" value="MazG-like"/>
    <property type="match status" value="1"/>
</dbReference>
<comment type="caution">
    <text evidence="2">The sequence shown here is derived from an EMBL/GenBank/DDBJ whole genome shotgun (WGS) entry which is preliminary data.</text>
</comment>
<dbReference type="GO" id="GO:0046047">
    <property type="term" value="P:TTP catabolic process"/>
    <property type="evidence" value="ECO:0007669"/>
    <property type="project" value="TreeGrafter"/>
</dbReference>
<dbReference type="GO" id="GO:0006950">
    <property type="term" value="P:response to stress"/>
    <property type="evidence" value="ECO:0007669"/>
    <property type="project" value="UniProtKB-ARBA"/>
</dbReference>
<feature type="non-terminal residue" evidence="2">
    <location>
        <position position="205"/>
    </location>
</feature>
<gene>
    <name evidence="2" type="ORF">ENG14_06270</name>
</gene>
<dbReference type="GO" id="GO:0047429">
    <property type="term" value="F:nucleoside triphosphate diphosphatase activity"/>
    <property type="evidence" value="ECO:0007669"/>
    <property type="project" value="TreeGrafter"/>
</dbReference>
<evidence type="ECO:0000313" key="2">
    <source>
        <dbReference type="EMBL" id="HDL90492.1"/>
    </source>
</evidence>
<proteinExistence type="predicted"/>
<dbReference type="InterPro" id="IPR048015">
    <property type="entry name" value="NTP-PPase_MazG-like_N"/>
</dbReference>
<dbReference type="PANTHER" id="PTHR30522">
    <property type="entry name" value="NUCLEOSIDE TRIPHOSPHATE PYROPHOSPHOHYDROLASE"/>
    <property type="match status" value="1"/>
</dbReference>
<dbReference type="FunFam" id="1.10.287.1080:FF:000001">
    <property type="entry name" value="Nucleoside triphosphate pyrophosphohydrolase"/>
    <property type="match status" value="1"/>
</dbReference>